<dbReference type="PROSITE" id="PS50082">
    <property type="entry name" value="WD_REPEATS_2"/>
    <property type="match status" value="1"/>
</dbReference>
<feature type="compositionally biased region" description="Low complexity" evidence="2">
    <location>
        <begin position="60"/>
        <end position="73"/>
    </location>
</feature>
<keyword evidence="1" id="KW-0853">WD repeat</keyword>
<sequence length="73" mass="8166">MREDRPQPVGQLSGHRDGITFIHSKGDARYLISNSKDQSNKLWDVSSPPRRAWRPRGCPSSTRTGTTAGSRFP</sequence>
<dbReference type="InterPro" id="IPR036322">
    <property type="entry name" value="WD40_repeat_dom_sf"/>
</dbReference>
<dbReference type="PANTHER" id="PTHR19847">
    <property type="entry name" value="DDB1- AND CUL4-ASSOCIATED FACTOR 11"/>
    <property type="match status" value="1"/>
</dbReference>
<feature type="repeat" description="WD" evidence="1">
    <location>
        <begin position="12"/>
        <end position="47"/>
    </location>
</feature>
<proteinExistence type="predicted"/>
<keyword evidence="4" id="KW-1185">Reference proteome</keyword>
<reference evidence="3 4" key="1">
    <citation type="submission" date="2021-04" db="EMBL/GenBank/DDBJ databases">
        <authorList>
            <person name="De Guttry C."/>
            <person name="Zahm M."/>
            <person name="Klopp C."/>
            <person name="Cabau C."/>
            <person name="Louis A."/>
            <person name="Berthelot C."/>
            <person name="Parey E."/>
            <person name="Roest Crollius H."/>
            <person name="Montfort J."/>
            <person name="Robinson-Rechavi M."/>
            <person name="Bucao C."/>
            <person name="Bouchez O."/>
            <person name="Gislard M."/>
            <person name="Lluch J."/>
            <person name="Milhes M."/>
            <person name="Lampietro C."/>
            <person name="Lopez Roques C."/>
            <person name="Donnadieu C."/>
            <person name="Braasch I."/>
            <person name="Desvignes T."/>
            <person name="Postlethwait J."/>
            <person name="Bobe J."/>
            <person name="Wedekind C."/>
            <person name="Guiguen Y."/>
        </authorList>
    </citation>
    <scope>NUCLEOTIDE SEQUENCE [LARGE SCALE GENOMIC DNA]</scope>
    <source>
        <strain evidence="3">Cs_M1</strain>
        <tissue evidence="3">Blood</tissue>
    </source>
</reference>
<dbReference type="PANTHER" id="PTHR19847:SF7">
    <property type="entry name" value="DDB1- AND CUL4-ASSOCIATED FACTOR 11"/>
    <property type="match status" value="1"/>
</dbReference>
<evidence type="ECO:0000313" key="3">
    <source>
        <dbReference type="EMBL" id="KAK6293231.1"/>
    </source>
</evidence>
<dbReference type="InterPro" id="IPR051859">
    <property type="entry name" value="DCAF"/>
</dbReference>
<dbReference type="InterPro" id="IPR015943">
    <property type="entry name" value="WD40/YVTN_repeat-like_dom_sf"/>
</dbReference>
<dbReference type="PROSITE" id="PS50294">
    <property type="entry name" value="WD_REPEATS_REGION"/>
    <property type="match status" value="1"/>
</dbReference>
<organism evidence="3 4">
    <name type="scientific">Coregonus suidteri</name>
    <dbReference type="NCBI Taxonomy" id="861788"/>
    <lineage>
        <taxon>Eukaryota</taxon>
        <taxon>Metazoa</taxon>
        <taxon>Chordata</taxon>
        <taxon>Craniata</taxon>
        <taxon>Vertebrata</taxon>
        <taxon>Euteleostomi</taxon>
        <taxon>Actinopterygii</taxon>
        <taxon>Neopterygii</taxon>
        <taxon>Teleostei</taxon>
        <taxon>Protacanthopterygii</taxon>
        <taxon>Salmoniformes</taxon>
        <taxon>Salmonidae</taxon>
        <taxon>Coregoninae</taxon>
        <taxon>Coregonus</taxon>
    </lineage>
</organism>
<name>A0AAN8KV93_9TELE</name>
<dbReference type="Gene3D" id="2.130.10.10">
    <property type="entry name" value="YVTN repeat-like/Quinoprotein amine dehydrogenase"/>
    <property type="match status" value="1"/>
</dbReference>
<dbReference type="GO" id="GO:0080008">
    <property type="term" value="C:Cul4-RING E3 ubiquitin ligase complex"/>
    <property type="evidence" value="ECO:0007669"/>
    <property type="project" value="TreeGrafter"/>
</dbReference>
<evidence type="ECO:0000256" key="2">
    <source>
        <dbReference type="SAM" id="MobiDB-lite"/>
    </source>
</evidence>
<protein>
    <submittedName>
        <fullName evidence="3">Uncharacterized protein</fullName>
    </submittedName>
</protein>
<dbReference type="EMBL" id="JAGTTL010000037">
    <property type="protein sequence ID" value="KAK6293231.1"/>
    <property type="molecule type" value="Genomic_DNA"/>
</dbReference>
<dbReference type="AlphaFoldDB" id="A0AAN8KV93"/>
<accession>A0AAN8KV93</accession>
<evidence type="ECO:0000313" key="4">
    <source>
        <dbReference type="Proteomes" id="UP001356427"/>
    </source>
</evidence>
<dbReference type="Proteomes" id="UP001356427">
    <property type="component" value="Unassembled WGS sequence"/>
</dbReference>
<feature type="region of interest" description="Disordered" evidence="2">
    <location>
        <begin position="33"/>
        <end position="73"/>
    </location>
</feature>
<gene>
    <name evidence="3" type="ORF">J4Q44_G00367320</name>
</gene>
<dbReference type="SUPFAM" id="SSF50978">
    <property type="entry name" value="WD40 repeat-like"/>
    <property type="match status" value="1"/>
</dbReference>
<comment type="caution">
    <text evidence="3">The sequence shown here is derived from an EMBL/GenBank/DDBJ whole genome shotgun (WGS) entry which is preliminary data.</text>
</comment>
<dbReference type="InterPro" id="IPR001680">
    <property type="entry name" value="WD40_rpt"/>
</dbReference>
<dbReference type="GO" id="GO:0043161">
    <property type="term" value="P:proteasome-mediated ubiquitin-dependent protein catabolic process"/>
    <property type="evidence" value="ECO:0007669"/>
    <property type="project" value="TreeGrafter"/>
</dbReference>
<evidence type="ECO:0000256" key="1">
    <source>
        <dbReference type="PROSITE-ProRule" id="PRU00221"/>
    </source>
</evidence>